<dbReference type="AlphaFoldDB" id="A0A8J2L0V4"/>
<organism evidence="2 3">
    <name type="scientific">Allacma fusca</name>
    <dbReference type="NCBI Taxonomy" id="39272"/>
    <lineage>
        <taxon>Eukaryota</taxon>
        <taxon>Metazoa</taxon>
        <taxon>Ecdysozoa</taxon>
        <taxon>Arthropoda</taxon>
        <taxon>Hexapoda</taxon>
        <taxon>Collembola</taxon>
        <taxon>Symphypleona</taxon>
        <taxon>Sminthuridae</taxon>
        <taxon>Allacma</taxon>
    </lineage>
</organism>
<dbReference type="PROSITE" id="PS50097">
    <property type="entry name" value="BTB"/>
    <property type="match status" value="1"/>
</dbReference>
<dbReference type="CDD" id="cd18186">
    <property type="entry name" value="BTB_POZ_ZBTB_KLHL-like"/>
    <property type="match status" value="1"/>
</dbReference>
<comment type="caution">
    <text evidence="2">The sequence shown here is derived from an EMBL/GenBank/DDBJ whole genome shotgun (WGS) entry which is preliminary data.</text>
</comment>
<feature type="domain" description="BTB" evidence="1">
    <location>
        <begin position="29"/>
        <end position="97"/>
    </location>
</feature>
<accession>A0A8J2L0V4</accession>
<evidence type="ECO:0000259" key="1">
    <source>
        <dbReference type="PROSITE" id="PS50097"/>
    </source>
</evidence>
<sequence>MLLTLNSQSTRIASAQEANFSTLMGNQPTDVAVVTADGKKFEVHKLVLCAQSRWFEEKFSGGKKGCPMEEIPLDFIAADVFTVVKEFMYQGQVRIPNNNMQEMKKAMTALGITFFVCN</sequence>
<evidence type="ECO:0000313" key="2">
    <source>
        <dbReference type="EMBL" id="CAG7826869.1"/>
    </source>
</evidence>
<evidence type="ECO:0000313" key="3">
    <source>
        <dbReference type="Proteomes" id="UP000708208"/>
    </source>
</evidence>
<reference evidence="2" key="1">
    <citation type="submission" date="2021-06" db="EMBL/GenBank/DDBJ databases">
        <authorList>
            <person name="Hodson N. C."/>
            <person name="Mongue J. A."/>
            <person name="Jaron S. K."/>
        </authorList>
    </citation>
    <scope>NUCLEOTIDE SEQUENCE</scope>
</reference>
<dbReference type="EMBL" id="CAJVCH010541403">
    <property type="protein sequence ID" value="CAG7826869.1"/>
    <property type="molecule type" value="Genomic_DNA"/>
</dbReference>
<dbReference type="SMART" id="SM00225">
    <property type="entry name" value="BTB"/>
    <property type="match status" value="1"/>
</dbReference>
<dbReference type="InterPro" id="IPR000210">
    <property type="entry name" value="BTB/POZ_dom"/>
</dbReference>
<proteinExistence type="predicted"/>
<gene>
    <name evidence="2" type="ORF">AFUS01_LOCUS36901</name>
</gene>
<protein>
    <recommendedName>
        <fullName evidence="1">BTB domain-containing protein</fullName>
    </recommendedName>
</protein>
<dbReference type="Proteomes" id="UP000708208">
    <property type="component" value="Unassembled WGS sequence"/>
</dbReference>
<keyword evidence="3" id="KW-1185">Reference proteome</keyword>
<dbReference type="OrthoDB" id="684045at2759"/>
<dbReference type="Pfam" id="PF00651">
    <property type="entry name" value="BTB"/>
    <property type="match status" value="1"/>
</dbReference>
<name>A0A8J2L0V4_9HEXA</name>